<gene>
    <name evidence="1" type="ordered locus">PHZ_c1750</name>
</gene>
<protein>
    <submittedName>
        <fullName evidence="1">Uncharacterized protein</fullName>
    </submittedName>
</protein>
<dbReference type="AlphaFoldDB" id="B4RBW4"/>
<reference evidence="1 2" key="1">
    <citation type="journal article" date="2008" name="BMC Genomics">
        <title>Complete genome of Phenylobacterium zucineum - a novel facultative intracellular bacterium isolated from human erythroleukemia cell line K562.</title>
        <authorList>
            <person name="Luo Y."/>
            <person name="Xu X."/>
            <person name="Ding Z."/>
            <person name="Liu Z."/>
            <person name="Zhang B."/>
            <person name="Yan Z."/>
            <person name="Sun J."/>
            <person name="Hu S."/>
            <person name="Hu X."/>
        </authorList>
    </citation>
    <scope>NUCLEOTIDE SEQUENCE [LARGE SCALE GENOMIC DNA]</scope>
    <source>
        <strain evidence="1 2">HLK1</strain>
    </source>
</reference>
<name>B4RBW4_PHEZH</name>
<dbReference type="eggNOG" id="ENOG502ZXKK">
    <property type="taxonomic scope" value="Bacteria"/>
</dbReference>
<dbReference type="EMBL" id="CP000747">
    <property type="protein sequence ID" value="ACG78161.1"/>
    <property type="molecule type" value="Genomic_DNA"/>
</dbReference>
<keyword evidence="2" id="KW-1185">Reference proteome</keyword>
<evidence type="ECO:0000313" key="2">
    <source>
        <dbReference type="Proteomes" id="UP000001868"/>
    </source>
</evidence>
<dbReference type="SUPFAM" id="SSF54427">
    <property type="entry name" value="NTF2-like"/>
    <property type="match status" value="1"/>
</dbReference>
<dbReference type="InterPro" id="IPR032710">
    <property type="entry name" value="NTF2-like_dom_sf"/>
</dbReference>
<dbReference type="Proteomes" id="UP000001868">
    <property type="component" value="Chromosome"/>
</dbReference>
<organism evidence="1 2">
    <name type="scientific">Phenylobacterium zucineum (strain HLK1)</name>
    <dbReference type="NCBI Taxonomy" id="450851"/>
    <lineage>
        <taxon>Bacteria</taxon>
        <taxon>Pseudomonadati</taxon>
        <taxon>Pseudomonadota</taxon>
        <taxon>Alphaproteobacteria</taxon>
        <taxon>Caulobacterales</taxon>
        <taxon>Caulobacteraceae</taxon>
        <taxon>Phenylobacterium</taxon>
    </lineage>
</organism>
<dbReference type="RefSeq" id="WP_012522303.1">
    <property type="nucleotide sequence ID" value="NC_011144.1"/>
</dbReference>
<dbReference type="HOGENOM" id="CLU_122942_0_0_5"/>
<accession>B4RBW4</accession>
<dbReference type="Gene3D" id="3.10.450.50">
    <property type="match status" value="1"/>
</dbReference>
<dbReference type="STRING" id="450851.PHZ_c1750"/>
<dbReference type="KEGG" id="pzu:PHZ_c1750"/>
<proteinExistence type="predicted"/>
<evidence type="ECO:0000313" key="1">
    <source>
        <dbReference type="EMBL" id="ACG78161.1"/>
    </source>
</evidence>
<dbReference type="OrthoDB" id="667202at2"/>
<sequence>MEAEIHALFRRHEDNFNRGLHGEAAPEDAGALFTPEFIAAGPQGVATGRNDASLVEAMRAGYDHYRATGAQAMTLRDVAVTPIDDRHATAKVSWRARYRRKDGSQTDIDFEVTYFVRLTDEGPRIFGWVSGDEEALLRERGLA</sequence>